<keyword evidence="2" id="KW-1185">Reference proteome</keyword>
<dbReference type="EMBL" id="CP015199">
    <property type="protein sequence ID" value="ANF52331.1"/>
    <property type="molecule type" value="Genomic_DNA"/>
</dbReference>
<protein>
    <submittedName>
        <fullName evidence="1">Uncharacterized protein</fullName>
    </submittedName>
</protein>
<evidence type="ECO:0000313" key="2">
    <source>
        <dbReference type="Proteomes" id="UP000077824"/>
    </source>
</evidence>
<proteinExistence type="predicted"/>
<accession>A0A172XZG1</accession>
<dbReference type="Gene3D" id="1.25.40.10">
    <property type="entry name" value="Tetratricopeptide repeat domain"/>
    <property type="match status" value="1"/>
</dbReference>
<dbReference type="AlphaFoldDB" id="A0A172XZG1"/>
<reference evidence="1 2" key="1">
    <citation type="submission" date="2016-04" db="EMBL/GenBank/DDBJ databases">
        <title>Complete Genome Sequence of Chryseobacterium sp. IHBB 10212.</title>
        <authorList>
            <person name="Pal M."/>
            <person name="Swarnkar M.K."/>
            <person name="Kaushal K."/>
            <person name="Chhibber S."/>
            <person name="Singh A.K."/>
            <person name="Gulati A."/>
        </authorList>
    </citation>
    <scope>NUCLEOTIDE SEQUENCE [LARGE SCALE GENOMIC DNA]</scope>
    <source>
        <strain evidence="1 2">IHBB 10212</strain>
    </source>
</reference>
<dbReference type="SUPFAM" id="SSF48452">
    <property type="entry name" value="TPR-like"/>
    <property type="match status" value="1"/>
</dbReference>
<sequence length="327" mass="38619">MTLLNGEWIIYKKEMKDGSKYFSQEIVKNPSEIFVFDKNSFFSKEYSNRKNSIFPIKFKVDNNKIIINENRYKLIEKLSENELVFIDFFSEKSDNTNIRYYLKKYDALQKLDKANNINKDTLSTTIALTPIPNIDIFKNTPVNTYDPVFKAKGYLLFDIQNKDIKVNFTHTEKLSPQNREKVISSFNTSYNHWDLSDVKNYKFIKMPFIVIGHQYNISNNTFNHIIAAYNTQKYDDIRTPLNSNDIENSQHFFKLGLNCFEHKNYTCAIENFKKSAEENKYNLDAHYNYASIYFALGKKEEACTKWSEFVQYGQIAAEQEYNSKCKK</sequence>
<organism evidence="1 2">
    <name type="scientific">Chryseobacterium glaciei</name>
    <dbReference type="NCBI Taxonomy" id="1685010"/>
    <lineage>
        <taxon>Bacteria</taxon>
        <taxon>Pseudomonadati</taxon>
        <taxon>Bacteroidota</taxon>
        <taxon>Flavobacteriia</taxon>
        <taxon>Flavobacteriales</taxon>
        <taxon>Weeksellaceae</taxon>
        <taxon>Chryseobacterium group</taxon>
        <taxon>Chryseobacterium</taxon>
    </lineage>
</organism>
<name>A0A172XZG1_9FLAO</name>
<dbReference type="Proteomes" id="UP000077824">
    <property type="component" value="Chromosome"/>
</dbReference>
<dbReference type="InterPro" id="IPR011990">
    <property type="entry name" value="TPR-like_helical_dom_sf"/>
</dbReference>
<dbReference type="KEGG" id="chh:A0O34_18215"/>
<evidence type="ECO:0000313" key="1">
    <source>
        <dbReference type="EMBL" id="ANF52331.1"/>
    </source>
</evidence>
<gene>
    <name evidence="1" type="ORF">A0O34_18215</name>
</gene>